<dbReference type="CDD" id="cd08704">
    <property type="entry name" value="Met_tRNA_FMT_C"/>
    <property type="match status" value="1"/>
</dbReference>
<dbReference type="InterPro" id="IPR041711">
    <property type="entry name" value="Met-tRNA-FMT_N"/>
</dbReference>
<evidence type="ECO:0000259" key="7">
    <source>
        <dbReference type="Pfam" id="PF02911"/>
    </source>
</evidence>
<keyword evidence="9" id="KW-1185">Reference proteome</keyword>
<comment type="function">
    <text evidence="5">Attaches a formyl group to the free amino group of methionyl-tRNA(fMet). The formyl group appears to play a dual role in the initiator identity of N-formylmethionyl-tRNA by promoting its recognition by IF2 and preventing the misappropriation of this tRNA by the elongation apparatus.</text>
</comment>
<organism evidence="8 9">
    <name type="scientific">Gemmata palustris</name>
    <dbReference type="NCBI Taxonomy" id="2822762"/>
    <lineage>
        <taxon>Bacteria</taxon>
        <taxon>Pseudomonadati</taxon>
        <taxon>Planctomycetota</taxon>
        <taxon>Planctomycetia</taxon>
        <taxon>Gemmatales</taxon>
        <taxon>Gemmataceae</taxon>
        <taxon>Gemmata</taxon>
    </lineage>
</organism>
<dbReference type="CDD" id="cd08646">
    <property type="entry name" value="FMT_core_Met-tRNA-FMT_N"/>
    <property type="match status" value="1"/>
</dbReference>
<dbReference type="GO" id="GO:0004479">
    <property type="term" value="F:methionyl-tRNA formyltransferase activity"/>
    <property type="evidence" value="ECO:0007669"/>
    <property type="project" value="UniProtKB-EC"/>
</dbReference>
<dbReference type="SUPFAM" id="SSF50486">
    <property type="entry name" value="FMT C-terminal domain-like"/>
    <property type="match status" value="1"/>
</dbReference>
<dbReference type="InterPro" id="IPR036477">
    <property type="entry name" value="Formyl_transf_N_sf"/>
</dbReference>
<protein>
    <recommendedName>
        <fullName evidence="2 5">Methionyl-tRNA formyltransferase</fullName>
        <ecNumber evidence="2 5">2.1.2.9</ecNumber>
    </recommendedName>
</protein>
<keyword evidence="4 5" id="KW-0648">Protein biosynthesis</keyword>
<dbReference type="PANTHER" id="PTHR11138:SF5">
    <property type="entry name" value="METHIONYL-TRNA FORMYLTRANSFERASE, MITOCHONDRIAL"/>
    <property type="match status" value="1"/>
</dbReference>
<name>A0ABS5BXY2_9BACT</name>
<dbReference type="InterPro" id="IPR002376">
    <property type="entry name" value="Formyl_transf_N"/>
</dbReference>
<dbReference type="PANTHER" id="PTHR11138">
    <property type="entry name" value="METHIONYL-TRNA FORMYLTRANSFERASE"/>
    <property type="match status" value="1"/>
</dbReference>
<evidence type="ECO:0000256" key="2">
    <source>
        <dbReference type="ARBA" id="ARBA00012261"/>
    </source>
</evidence>
<feature type="binding site" evidence="5">
    <location>
        <begin position="113"/>
        <end position="116"/>
    </location>
    <ligand>
        <name>(6S)-5,6,7,8-tetrahydrofolate</name>
        <dbReference type="ChEBI" id="CHEBI:57453"/>
    </ligand>
</feature>
<reference evidence="8 9" key="1">
    <citation type="submission" date="2021-04" db="EMBL/GenBank/DDBJ databases">
        <authorList>
            <person name="Ivanova A."/>
        </authorList>
    </citation>
    <scope>NUCLEOTIDE SEQUENCE [LARGE SCALE GENOMIC DNA]</scope>
    <source>
        <strain evidence="8 9">G18</strain>
    </source>
</reference>
<dbReference type="Pfam" id="PF02911">
    <property type="entry name" value="Formyl_trans_C"/>
    <property type="match status" value="1"/>
</dbReference>
<evidence type="ECO:0000313" key="8">
    <source>
        <dbReference type="EMBL" id="MBP3958518.1"/>
    </source>
</evidence>
<evidence type="ECO:0000259" key="6">
    <source>
        <dbReference type="Pfam" id="PF00551"/>
    </source>
</evidence>
<dbReference type="Gene3D" id="3.40.50.12230">
    <property type="match status" value="1"/>
</dbReference>
<accession>A0ABS5BXY2</accession>
<sequence length="334" mass="35711">MRIVMMGTGTFAEPTFEALIAAFGGDVVGLVTQPERDAGNKRGSTRQTGKGMANIARAANIPVAQPESINTPEGLELLRGTQPDLLVVAAYGQILSRDVLTVPTRGTINVHASLLPKYRGAAPVAYAILSGEPQTGVTIIKVTPGLDSGDMILQESLDILPTDTTGSLEARLSILGAQMAVEATHKYAAGGPVEGVKQDPALVTKAPKIKKEFGLIDWTKPAAGIERHVRAMQPWPTAYTFLHRPGKEPMRVIVIAANEFPVRYAPEAPAGRSFVDAKFPQSLFVVGGEVNSAERSVLEVHELQPAGKKKMTAEEFLRGYPIVEGMRFGPEVLV</sequence>
<evidence type="ECO:0000256" key="1">
    <source>
        <dbReference type="ARBA" id="ARBA00010699"/>
    </source>
</evidence>
<keyword evidence="3 5" id="KW-0808">Transferase</keyword>
<dbReference type="InterPro" id="IPR005793">
    <property type="entry name" value="Formyl_trans_C"/>
</dbReference>
<comment type="catalytic activity">
    <reaction evidence="5">
        <text>L-methionyl-tRNA(fMet) + (6R)-10-formyltetrahydrofolate = N-formyl-L-methionyl-tRNA(fMet) + (6S)-5,6,7,8-tetrahydrofolate + H(+)</text>
        <dbReference type="Rhea" id="RHEA:24380"/>
        <dbReference type="Rhea" id="RHEA-COMP:9952"/>
        <dbReference type="Rhea" id="RHEA-COMP:9953"/>
        <dbReference type="ChEBI" id="CHEBI:15378"/>
        <dbReference type="ChEBI" id="CHEBI:57453"/>
        <dbReference type="ChEBI" id="CHEBI:78530"/>
        <dbReference type="ChEBI" id="CHEBI:78844"/>
        <dbReference type="ChEBI" id="CHEBI:195366"/>
        <dbReference type="EC" id="2.1.2.9"/>
    </reaction>
</comment>
<dbReference type="EC" id="2.1.2.9" evidence="2 5"/>
<dbReference type="RefSeq" id="WP_210658574.1">
    <property type="nucleotide sequence ID" value="NZ_JAGKQQ010000001.1"/>
</dbReference>
<gene>
    <name evidence="5 8" type="primary">fmt</name>
    <name evidence="8" type="ORF">J8F10_24990</name>
</gene>
<evidence type="ECO:0000313" key="9">
    <source>
        <dbReference type="Proteomes" id="UP000676565"/>
    </source>
</evidence>
<evidence type="ECO:0000256" key="4">
    <source>
        <dbReference type="ARBA" id="ARBA00022917"/>
    </source>
</evidence>
<evidence type="ECO:0000256" key="5">
    <source>
        <dbReference type="HAMAP-Rule" id="MF_00182"/>
    </source>
</evidence>
<comment type="caution">
    <text evidence="8">The sequence shown here is derived from an EMBL/GenBank/DDBJ whole genome shotgun (WGS) entry which is preliminary data.</text>
</comment>
<evidence type="ECO:0000256" key="3">
    <source>
        <dbReference type="ARBA" id="ARBA00022679"/>
    </source>
</evidence>
<feature type="domain" description="Formyl transferase C-terminal" evidence="7">
    <location>
        <begin position="208"/>
        <end position="320"/>
    </location>
</feature>
<dbReference type="NCBIfam" id="TIGR00460">
    <property type="entry name" value="fmt"/>
    <property type="match status" value="1"/>
</dbReference>
<dbReference type="InterPro" id="IPR005794">
    <property type="entry name" value="Fmt"/>
</dbReference>
<dbReference type="HAMAP" id="MF_00182">
    <property type="entry name" value="Formyl_trans"/>
    <property type="match status" value="1"/>
</dbReference>
<proteinExistence type="inferred from homology"/>
<comment type="similarity">
    <text evidence="1 5">Belongs to the Fmt family.</text>
</comment>
<dbReference type="InterPro" id="IPR011034">
    <property type="entry name" value="Formyl_transferase-like_C_sf"/>
</dbReference>
<dbReference type="InterPro" id="IPR044135">
    <property type="entry name" value="Met-tRNA-FMT_C"/>
</dbReference>
<dbReference type="SUPFAM" id="SSF53328">
    <property type="entry name" value="Formyltransferase"/>
    <property type="match status" value="1"/>
</dbReference>
<dbReference type="Proteomes" id="UP000676565">
    <property type="component" value="Unassembled WGS sequence"/>
</dbReference>
<feature type="domain" description="Formyl transferase N-terminal" evidence="6">
    <location>
        <begin position="1"/>
        <end position="183"/>
    </location>
</feature>
<dbReference type="Pfam" id="PF00551">
    <property type="entry name" value="Formyl_trans_N"/>
    <property type="match status" value="1"/>
</dbReference>
<dbReference type="EMBL" id="JAGKQQ010000001">
    <property type="protein sequence ID" value="MBP3958518.1"/>
    <property type="molecule type" value="Genomic_DNA"/>
</dbReference>